<keyword evidence="4" id="KW-1185">Reference proteome</keyword>
<feature type="region of interest" description="Disordered" evidence="1">
    <location>
        <begin position="159"/>
        <end position="611"/>
    </location>
</feature>
<protein>
    <recommendedName>
        <fullName evidence="2">BOD1/SHG1 domain-containing protein</fullName>
    </recommendedName>
</protein>
<evidence type="ECO:0000256" key="1">
    <source>
        <dbReference type="SAM" id="MobiDB-lite"/>
    </source>
</evidence>
<sequence>MPNIIAANMATMDVAMSGTDDFELPARKRPKIQELPLSGAQHDAIDSMLHTFKKKGEFDVLRKKAIQQYNESAERGMFEASLRTFTSAEIDRDPMKYLRPDKRIAAPLLEGSAARADVYGKTEADIDAYIDQFMASAERALRDIRRKEIGDEAVEEEIRKGRKTDAEYAAEAEQRRQDRAKKFIEDEKVRKRKEAQDRKKKELEALKKKQEALQKETERLQREQKRRAERDAWKLAEKERERERIKQFNEEREKAKKEAEEREKALQEERERRQKERQEREQKRLEAEALDLLLREGQEMAEKARRPELERSESMEPPARLKHQRAPKDSQGKDSMRAQGLLPTSLTLRKGEKPGDKAQGDKGEKESTPVIPTGPRKDRERQARQRSPSPARSTHSNRRRESSVDGPSRRRKDDEDEAPRRRRDDDDETPRRRPRDDDHLDRIIRDERNMPRRRDDDDDRPRQRPPREDGEERSQSRRPREPREVDEDHLNSIIRDERTAPRRRARYDDRDRDRDRDRGRGSEIDRYIPGGGSSARRSRSRDRDRERDRDRSRDRYRDRSRDRNVRDRSRERDRDRERDRERDRDRERRREDSRDRDRRGSKAPEATDAER</sequence>
<gene>
    <name evidence="3" type="ORF">HII31_03003</name>
</gene>
<dbReference type="Proteomes" id="UP000660729">
    <property type="component" value="Unassembled WGS sequence"/>
</dbReference>
<evidence type="ECO:0000313" key="4">
    <source>
        <dbReference type="Proteomes" id="UP000660729"/>
    </source>
</evidence>
<dbReference type="OrthoDB" id="5579731at2759"/>
<reference evidence="3" key="1">
    <citation type="submission" date="2020-04" db="EMBL/GenBank/DDBJ databases">
        <title>Draft genome resource of the tomato pathogen Pseudocercospora fuligena.</title>
        <authorList>
            <person name="Zaccaron A."/>
        </authorList>
    </citation>
    <scope>NUCLEOTIDE SEQUENCE</scope>
    <source>
        <strain evidence="3">PF001</strain>
    </source>
</reference>
<feature type="compositionally biased region" description="Basic and acidic residues" evidence="1">
    <location>
        <begin position="541"/>
        <end position="602"/>
    </location>
</feature>
<organism evidence="3 4">
    <name type="scientific">Pseudocercospora fuligena</name>
    <dbReference type="NCBI Taxonomy" id="685502"/>
    <lineage>
        <taxon>Eukaryota</taxon>
        <taxon>Fungi</taxon>
        <taxon>Dikarya</taxon>
        <taxon>Ascomycota</taxon>
        <taxon>Pezizomycotina</taxon>
        <taxon>Dothideomycetes</taxon>
        <taxon>Dothideomycetidae</taxon>
        <taxon>Mycosphaerellales</taxon>
        <taxon>Mycosphaerellaceae</taxon>
        <taxon>Pseudocercospora</taxon>
    </lineage>
</organism>
<evidence type="ECO:0000259" key="2">
    <source>
        <dbReference type="Pfam" id="PF05205"/>
    </source>
</evidence>
<dbReference type="AlphaFoldDB" id="A0A8H6VL28"/>
<feature type="domain" description="BOD1/SHG1" evidence="2">
    <location>
        <begin position="48"/>
        <end position="150"/>
    </location>
</feature>
<accession>A0A8H6VL28</accession>
<feature type="compositionally biased region" description="Basic and acidic residues" evidence="1">
    <location>
        <begin position="159"/>
        <end position="314"/>
    </location>
</feature>
<dbReference type="EMBL" id="JABCIY010000038">
    <property type="protein sequence ID" value="KAF7195685.1"/>
    <property type="molecule type" value="Genomic_DNA"/>
</dbReference>
<dbReference type="InterPro" id="IPR055264">
    <property type="entry name" value="BOD1/SHG1_dom"/>
</dbReference>
<feature type="compositionally biased region" description="Basic and acidic residues" evidence="1">
    <location>
        <begin position="349"/>
        <end position="367"/>
    </location>
</feature>
<dbReference type="Pfam" id="PF05205">
    <property type="entry name" value="COMPASS-Shg1"/>
    <property type="match status" value="1"/>
</dbReference>
<comment type="caution">
    <text evidence="3">The sequence shown here is derived from an EMBL/GenBank/DDBJ whole genome shotgun (WGS) entry which is preliminary data.</text>
</comment>
<feature type="compositionally biased region" description="Basic and acidic residues" evidence="1">
    <location>
        <begin position="326"/>
        <end position="336"/>
    </location>
</feature>
<proteinExistence type="predicted"/>
<name>A0A8H6VL28_9PEZI</name>
<feature type="compositionally biased region" description="Basic and acidic residues" evidence="1">
    <location>
        <begin position="399"/>
        <end position="526"/>
    </location>
</feature>
<evidence type="ECO:0000313" key="3">
    <source>
        <dbReference type="EMBL" id="KAF7195685.1"/>
    </source>
</evidence>
<feature type="compositionally biased region" description="Polar residues" evidence="1">
    <location>
        <begin position="385"/>
        <end position="394"/>
    </location>
</feature>